<dbReference type="SUPFAM" id="SSF55811">
    <property type="entry name" value="Nudix"/>
    <property type="match status" value="1"/>
</dbReference>
<dbReference type="eggNOG" id="ENOG502S3YT">
    <property type="taxonomic scope" value="Eukaryota"/>
</dbReference>
<dbReference type="Proteomes" id="UP000016924">
    <property type="component" value="Unassembled WGS sequence"/>
</dbReference>
<dbReference type="HOGENOM" id="CLU_037162_9_0_1"/>
<feature type="domain" description="Nudix hydrolase" evidence="3">
    <location>
        <begin position="2"/>
        <end position="134"/>
    </location>
</feature>
<dbReference type="PANTHER" id="PTHR16099:SF5">
    <property type="entry name" value="NUCLEOTIDE TRIPHOSPHATE DIPHOSPHATASE NUDT15"/>
    <property type="match status" value="1"/>
</dbReference>
<dbReference type="RefSeq" id="XP_007777854.1">
    <property type="nucleotide sequence ID" value="XM_007779664.1"/>
</dbReference>
<dbReference type="InterPro" id="IPR020084">
    <property type="entry name" value="NUDIX_hydrolase_CS"/>
</dbReference>
<dbReference type="GO" id="GO:0005829">
    <property type="term" value="C:cytosol"/>
    <property type="evidence" value="ECO:0007669"/>
    <property type="project" value="TreeGrafter"/>
</dbReference>
<protein>
    <submittedName>
        <fullName evidence="4">NUDIX domain-containing protein</fullName>
    </submittedName>
</protein>
<proteinExistence type="inferred from homology"/>
<dbReference type="PANTHER" id="PTHR16099">
    <property type="entry name" value="8-OXO-DGTP DIPHOSPHATES NUDT15"/>
    <property type="match status" value="1"/>
</dbReference>
<keyword evidence="5" id="KW-1185">Reference proteome</keyword>
<evidence type="ECO:0000256" key="1">
    <source>
        <dbReference type="ARBA" id="ARBA00022801"/>
    </source>
</evidence>
<evidence type="ECO:0000313" key="5">
    <source>
        <dbReference type="Proteomes" id="UP000016924"/>
    </source>
</evidence>
<dbReference type="PROSITE" id="PS51462">
    <property type="entry name" value="NUDIX"/>
    <property type="match status" value="1"/>
</dbReference>
<dbReference type="OMA" id="HFEASRN"/>
<dbReference type="GO" id="GO:0035539">
    <property type="term" value="F:8-oxo-7,8-dihydrodeoxyguanosine triphosphate pyrophosphatase activity"/>
    <property type="evidence" value="ECO:0007669"/>
    <property type="project" value="TreeGrafter"/>
</dbReference>
<gene>
    <name evidence="4" type="ORF">W97_01760</name>
</gene>
<sequence>MEPRVGVGVFVMNGEGKFIIGKRKGSHGSGTWALPGGHLDFGESLEACAAREVLEETGLTIGNVHFLTVTNDVMEAEGKHYVTIYMGGTVAGDKTEPQVMEPEKCEVWEWVTFEDVKAWSNGNERKLFSPWLNVFSQRPGFHPVESLRQ</sequence>
<dbReference type="GeneID" id="19899071"/>
<reference evidence="5" key="1">
    <citation type="submission" date="2012-06" db="EMBL/GenBank/DDBJ databases">
        <title>The genome sequence of Coniosporium apollinis CBS 100218.</title>
        <authorList>
            <consortium name="The Broad Institute Genome Sequencing Platform"/>
            <person name="Cuomo C."/>
            <person name="Gorbushina A."/>
            <person name="Noack S."/>
            <person name="Walker B."/>
            <person name="Young S.K."/>
            <person name="Zeng Q."/>
            <person name="Gargeya S."/>
            <person name="Fitzgerald M."/>
            <person name="Haas B."/>
            <person name="Abouelleil A."/>
            <person name="Alvarado L."/>
            <person name="Arachchi H.M."/>
            <person name="Berlin A.M."/>
            <person name="Chapman S.B."/>
            <person name="Goldberg J."/>
            <person name="Griggs A."/>
            <person name="Gujja S."/>
            <person name="Hansen M."/>
            <person name="Howarth C."/>
            <person name="Imamovic A."/>
            <person name="Larimer J."/>
            <person name="McCowan C."/>
            <person name="Montmayeur A."/>
            <person name="Murphy C."/>
            <person name="Neiman D."/>
            <person name="Pearson M."/>
            <person name="Priest M."/>
            <person name="Roberts A."/>
            <person name="Saif S."/>
            <person name="Shea T."/>
            <person name="Sisk P."/>
            <person name="Sykes S."/>
            <person name="Wortman J."/>
            <person name="Nusbaum C."/>
            <person name="Birren B."/>
        </authorList>
    </citation>
    <scope>NUCLEOTIDE SEQUENCE [LARGE SCALE GENOMIC DNA]</scope>
    <source>
        <strain evidence="5">CBS 100218</strain>
    </source>
</reference>
<accession>R7YKU9</accession>
<name>R7YKU9_CONA1</name>
<dbReference type="InterPro" id="IPR000086">
    <property type="entry name" value="NUDIX_hydrolase_dom"/>
</dbReference>
<organism evidence="4 5">
    <name type="scientific">Coniosporium apollinis (strain CBS 100218)</name>
    <name type="common">Rock-inhabiting black yeast</name>
    <dbReference type="NCBI Taxonomy" id="1168221"/>
    <lineage>
        <taxon>Eukaryota</taxon>
        <taxon>Fungi</taxon>
        <taxon>Dikarya</taxon>
        <taxon>Ascomycota</taxon>
        <taxon>Pezizomycotina</taxon>
        <taxon>Dothideomycetes</taxon>
        <taxon>Dothideomycetes incertae sedis</taxon>
        <taxon>Coniosporium</taxon>
    </lineage>
</organism>
<dbReference type="InterPro" id="IPR020476">
    <property type="entry name" value="Nudix_hydrolase"/>
</dbReference>
<dbReference type="PRINTS" id="PR00502">
    <property type="entry name" value="NUDIXFAMILY"/>
</dbReference>
<dbReference type="EMBL" id="JH767559">
    <property type="protein sequence ID" value="EON62537.1"/>
    <property type="molecule type" value="Genomic_DNA"/>
</dbReference>
<dbReference type="Pfam" id="PF00293">
    <property type="entry name" value="NUDIX"/>
    <property type="match status" value="1"/>
</dbReference>
<evidence type="ECO:0000256" key="2">
    <source>
        <dbReference type="RuleBase" id="RU003476"/>
    </source>
</evidence>
<comment type="similarity">
    <text evidence="2">Belongs to the Nudix hydrolase family.</text>
</comment>
<dbReference type="InterPro" id="IPR015797">
    <property type="entry name" value="NUDIX_hydrolase-like_dom_sf"/>
</dbReference>
<dbReference type="OrthoDB" id="447842at2759"/>
<dbReference type="AlphaFoldDB" id="R7YKU9"/>
<dbReference type="CDD" id="cd04678">
    <property type="entry name" value="NUDIX_MTH2_Nudt15"/>
    <property type="match status" value="1"/>
</dbReference>
<dbReference type="GO" id="GO:0006203">
    <property type="term" value="P:dGTP catabolic process"/>
    <property type="evidence" value="ECO:0007669"/>
    <property type="project" value="TreeGrafter"/>
</dbReference>
<dbReference type="Gene3D" id="3.90.79.10">
    <property type="entry name" value="Nucleoside Triphosphate Pyrophosphohydrolase"/>
    <property type="match status" value="1"/>
</dbReference>
<evidence type="ECO:0000313" key="4">
    <source>
        <dbReference type="EMBL" id="EON62537.1"/>
    </source>
</evidence>
<dbReference type="FunFam" id="3.90.79.10:FF:000060">
    <property type="entry name" value="Nudix hydrolase 1"/>
    <property type="match status" value="1"/>
</dbReference>
<evidence type="ECO:0000259" key="3">
    <source>
        <dbReference type="PROSITE" id="PS51462"/>
    </source>
</evidence>
<dbReference type="PROSITE" id="PS00893">
    <property type="entry name" value="NUDIX_BOX"/>
    <property type="match status" value="1"/>
</dbReference>
<keyword evidence="1 2" id="KW-0378">Hydrolase</keyword>
<dbReference type="STRING" id="1168221.R7YKU9"/>